<keyword evidence="3" id="KW-1185">Reference proteome</keyword>
<accession>A0AAD3RYV2</accession>
<dbReference type="AlphaFoldDB" id="A0AAD3RYV2"/>
<protein>
    <submittedName>
        <fullName evidence="2">Uncharacterized protein</fullName>
    </submittedName>
</protein>
<gene>
    <name evidence="2" type="ORF">Nepgr_003013</name>
</gene>
<evidence type="ECO:0000313" key="2">
    <source>
        <dbReference type="EMBL" id="GMH01174.1"/>
    </source>
</evidence>
<proteinExistence type="predicted"/>
<dbReference type="Proteomes" id="UP001279734">
    <property type="component" value="Unassembled WGS sequence"/>
</dbReference>
<dbReference type="EMBL" id="BSYO01000002">
    <property type="protein sequence ID" value="GMH01174.1"/>
    <property type="molecule type" value="Genomic_DNA"/>
</dbReference>
<evidence type="ECO:0000313" key="3">
    <source>
        <dbReference type="Proteomes" id="UP001279734"/>
    </source>
</evidence>
<feature type="compositionally biased region" description="Basic and acidic residues" evidence="1">
    <location>
        <begin position="25"/>
        <end position="36"/>
    </location>
</feature>
<organism evidence="2 3">
    <name type="scientific">Nepenthes gracilis</name>
    <name type="common">Slender pitcher plant</name>
    <dbReference type="NCBI Taxonomy" id="150966"/>
    <lineage>
        <taxon>Eukaryota</taxon>
        <taxon>Viridiplantae</taxon>
        <taxon>Streptophyta</taxon>
        <taxon>Embryophyta</taxon>
        <taxon>Tracheophyta</taxon>
        <taxon>Spermatophyta</taxon>
        <taxon>Magnoliopsida</taxon>
        <taxon>eudicotyledons</taxon>
        <taxon>Gunneridae</taxon>
        <taxon>Pentapetalae</taxon>
        <taxon>Caryophyllales</taxon>
        <taxon>Nepenthaceae</taxon>
        <taxon>Nepenthes</taxon>
    </lineage>
</organism>
<name>A0AAD3RYV2_NEPGR</name>
<evidence type="ECO:0000256" key="1">
    <source>
        <dbReference type="SAM" id="MobiDB-lite"/>
    </source>
</evidence>
<feature type="region of interest" description="Disordered" evidence="1">
    <location>
        <begin position="1"/>
        <end position="41"/>
    </location>
</feature>
<feature type="compositionally biased region" description="Low complexity" evidence="1">
    <location>
        <begin position="73"/>
        <end position="82"/>
    </location>
</feature>
<reference evidence="2" key="1">
    <citation type="submission" date="2023-05" db="EMBL/GenBank/DDBJ databases">
        <title>Nepenthes gracilis genome sequencing.</title>
        <authorList>
            <person name="Fukushima K."/>
        </authorList>
    </citation>
    <scope>NUCLEOTIDE SEQUENCE</scope>
    <source>
        <strain evidence="2">SING2019-196</strain>
    </source>
</reference>
<feature type="region of interest" description="Disordered" evidence="1">
    <location>
        <begin position="64"/>
        <end position="108"/>
    </location>
</feature>
<sequence length="131" mass="14256">MSRPKIQPTTRAQCKHQRSVIPRGPEPRMHGLERLSKPWVEGGMPLSKPTLRLQLSRPFLPAAVPAANHSMHPSSSSPTSSPNQHGRSCPRSCAASNGGADSADHHKKQWLLSGHHNCVARGGKLVDILDR</sequence>
<comment type="caution">
    <text evidence="2">The sequence shown here is derived from an EMBL/GenBank/DDBJ whole genome shotgun (WGS) entry which is preliminary data.</text>
</comment>